<sequence length="95" mass="9627">MGKIAAARKTLSFILLGFFAACPLGLAQVISLGGAEDVTILGATTVTNAGDTIVYGNLALTPGTSVTGFPPGQIINGAMARRLISTARTTPADFM</sequence>
<organism evidence="1">
    <name type="scientific">uncultured Chthoniobacterales bacterium</name>
    <dbReference type="NCBI Taxonomy" id="1836801"/>
    <lineage>
        <taxon>Bacteria</taxon>
        <taxon>Pseudomonadati</taxon>
        <taxon>Verrucomicrobiota</taxon>
        <taxon>Spartobacteria</taxon>
        <taxon>Chthoniobacterales</taxon>
        <taxon>environmental samples</taxon>
    </lineage>
</organism>
<dbReference type="EMBL" id="CADCTA010000065">
    <property type="protein sequence ID" value="CAA9240626.1"/>
    <property type="molecule type" value="Genomic_DNA"/>
</dbReference>
<dbReference type="PROSITE" id="PS51257">
    <property type="entry name" value="PROKAR_LIPOPROTEIN"/>
    <property type="match status" value="1"/>
</dbReference>
<accession>A0A6J4I2P9</accession>
<proteinExistence type="predicted"/>
<name>A0A6J4I2P9_9BACT</name>
<reference evidence="1" key="1">
    <citation type="submission" date="2020-02" db="EMBL/GenBank/DDBJ databases">
        <authorList>
            <person name="Meier V. D."/>
        </authorList>
    </citation>
    <scope>NUCLEOTIDE SEQUENCE</scope>
    <source>
        <strain evidence="1">AVDCRST_MAG42</strain>
    </source>
</reference>
<protein>
    <submittedName>
        <fullName evidence="1">Uncharacterized protein</fullName>
    </submittedName>
</protein>
<dbReference type="AlphaFoldDB" id="A0A6J4I2P9"/>
<gene>
    <name evidence="1" type="ORF">AVDCRST_MAG42-1682</name>
</gene>
<evidence type="ECO:0000313" key="1">
    <source>
        <dbReference type="EMBL" id="CAA9240626.1"/>
    </source>
</evidence>